<accession>A0AAW2V544</accession>
<organism evidence="2">
    <name type="scientific">Sesamum radiatum</name>
    <name type="common">Black benniseed</name>
    <dbReference type="NCBI Taxonomy" id="300843"/>
    <lineage>
        <taxon>Eukaryota</taxon>
        <taxon>Viridiplantae</taxon>
        <taxon>Streptophyta</taxon>
        <taxon>Embryophyta</taxon>
        <taxon>Tracheophyta</taxon>
        <taxon>Spermatophyta</taxon>
        <taxon>Magnoliopsida</taxon>
        <taxon>eudicotyledons</taxon>
        <taxon>Gunneridae</taxon>
        <taxon>Pentapetalae</taxon>
        <taxon>asterids</taxon>
        <taxon>lamiids</taxon>
        <taxon>Lamiales</taxon>
        <taxon>Pedaliaceae</taxon>
        <taxon>Sesamum</taxon>
    </lineage>
</organism>
<evidence type="ECO:0000259" key="1">
    <source>
        <dbReference type="Pfam" id="PF13963"/>
    </source>
</evidence>
<feature type="domain" description="Transposase-associated" evidence="1">
    <location>
        <begin position="2"/>
        <end position="45"/>
    </location>
</feature>
<dbReference type="InterPro" id="IPR029480">
    <property type="entry name" value="Transpos_assoc"/>
</dbReference>
<reference evidence="2" key="2">
    <citation type="journal article" date="2024" name="Plant">
        <title>Genomic evolution and insights into agronomic trait innovations of Sesamum species.</title>
        <authorList>
            <person name="Miao H."/>
            <person name="Wang L."/>
            <person name="Qu L."/>
            <person name="Liu H."/>
            <person name="Sun Y."/>
            <person name="Le M."/>
            <person name="Wang Q."/>
            <person name="Wei S."/>
            <person name="Zheng Y."/>
            <person name="Lin W."/>
            <person name="Duan Y."/>
            <person name="Cao H."/>
            <person name="Xiong S."/>
            <person name="Wang X."/>
            <person name="Wei L."/>
            <person name="Li C."/>
            <person name="Ma Q."/>
            <person name="Ju M."/>
            <person name="Zhao R."/>
            <person name="Li G."/>
            <person name="Mu C."/>
            <person name="Tian Q."/>
            <person name="Mei H."/>
            <person name="Zhang T."/>
            <person name="Gao T."/>
            <person name="Zhang H."/>
        </authorList>
    </citation>
    <scope>NUCLEOTIDE SEQUENCE</scope>
    <source>
        <strain evidence="2">G02</strain>
    </source>
</reference>
<name>A0AAW2V544_SESRA</name>
<dbReference type="Pfam" id="PF13963">
    <property type="entry name" value="Transpos_assoc"/>
    <property type="match status" value="1"/>
</dbReference>
<dbReference type="EMBL" id="JACGWJ010000004">
    <property type="protein sequence ID" value="KAL0423496.1"/>
    <property type="molecule type" value="Genomic_DNA"/>
</dbReference>
<comment type="caution">
    <text evidence="2">The sequence shown here is derived from an EMBL/GenBank/DDBJ whole genome shotgun (WGS) entry which is preliminary data.</text>
</comment>
<dbReference type="PANTHER" id="PTHR10775">
    <property type="entry name" value="OS08G0208400 PROTEIN"/>
    <property type="match status" value="1"/>
</dbReference>
<dbReference type="AlphaFoldDB" id="A0AAW2V544"/>
<protein>
    <recommendedName>
        <fullName evidence="1">Transposase-associated domain-containing protein</fullName>
    </recommendedName>
</protein>
<sequence length="210" mass="24142">MDGDRIRCPCRKCKNTKFGTPDEVSYHLCVRGFMAEYYNWTSHDEDIVQDYFEAPSVPQMSEEPTPDGYIQGVHDDDTRSCPVDAGTSSYVYGGGGPYNYDELGLADRFFNVVYATDQSLWEGCNQSQLGVVAELMDIKEDSHIFERIYERISQWANRILPSDHTLSGNYYNTKKLVKDLDLPIEKIHACKNGCMLYWKDNVVLEYCKFC</sequence>
<dbReference type="PANTHER" id="PTHR10775:SF188">
    <property type="entry name" value="TRANSPOSASE-ASSOCIATED DOMAIN-CONTAINING PROTEIN"/>
    <property type="match status" value="1"/>
</dbReference>
<reference evidence="2" key="1">
    <citation type="submission" date="2020-06" db="EMBL/GenBank/DDBJ databases">
        <authorList>
            <person name="Li T."/>
            <person name="Hu X."/>
            <person name="Zhang T."/>
            <person name="Song X."/>
            <person name="Zhang H."/>
            <person name="Dai N."/>
            <person name="Sheng W."/>
            <person name="Hou X."/>
            <person name="Wei L."/>
        </authorList>
    </citation>
    <scope>NUCLEOTIDE SEQUENCE</scope>
    <source>
        <strain evidence="2">G02</strain>
        <tissue evidence="2">Leaf</tissue>
    </source>
</reference>
<gene>
    <name evidence="2" type="ORF">Sradi_0884400</name>
</gene>
<evidence type="ECO:0000313" key="2">
    <source>
        <dbReference type="EMBL" id="KAL0423496.1"/>
    </source>
</evidence>
<proteinExistence type="predicted"/>